<proteinExistence type="predicted"/>
<evidence type="ECO:0000313" key="1">
    <source>
        <dbReference type="EMBL" id="GHF69605.1"/>
    </source>
</evidence>
<dbReference type="Proteomes" id="UP000626220">
    <property type="component" value="Unassembled WGS sequence"/>
</dbReference>
<reference evidence="1" key="1">
    <citation type="journal article" date="2014" name="Int. J. Syst. Evol. Microbiol.">
        <title>Complete genome sequence of Corynebacterium casei LMG S-19264T (=DSM 44701T), isolated from a smear-ripened cheese.</title>
        <authorList>
            <consortium name="US DOE Joint Genome Institute (JGI-PGF)"/>
            <person name="Walter F."/>
            <person name="Albersmeier A."/>
            <person name="Kalinowski J."/>
            <person name="Ruckert C."/>
        </authorList>
    </citation>
    <scope>NUCLEOTIDE SEQUENCE</scope>
    <source>
        <strain evidence="1">KCTC 42650</strain>
    </source>
</reference>
<organism evidence="1 2">
    <name type="scientific">Seohaeicola zhoushanensis</name>
    <dbReference type="NCBI Taxonomy" id="1569283"/>
    <lineage>
        <taxon>Bacteria</taxon>
        <taxon>Pseudomonadati</taxon>
        <taxon>Pseudomonadota</taxon>
        <taxon>Alphaproteobacteria</taxon>
        <taxon>Rhodobacterales</taxon>
        <taxon>Roseobacteraceae</taxon>
        <taxon>Seohaeicola</taxon>
    </lineage>
</organism>
<evidence type="ECO:0000313" key="2">
    <source>
        <dbReference type="Proteomes" id="UP000626220"/>
    </source>
</evidence>
<keyword evidence="2" id="KW-1185">Reference proteome</keyword>
<reference evidence="1" key="2">
    <citation type="submission" date="2020-09" db="EMBL/GenBank/DDBJ databases">
        <authorList>
            <person name="Sun Q."/>
            <person name="Kim S."/>
        </authorList>
    </citation>
    <scope>NUCLEOTIDE SEQUENCE</scope>
    <source>
        <strain evidence="1">KCTC 42650</strain>
    </source>
</reference>
<comment type="caution">
    <text evidence="1">The sequence shown here is derived from an EMBL/GenBank/DDBJ whole genome shotgun (WGS) entry which is preliminary data.</text>
</comment>
<dbReference type="EMBL" id="BNCJ01000023">
    <property type="protein sequence ID" value="GHF69605.1"/>
    <property type="molecule type" value="Genomic_DNA"/>
</dbReference>
<dbReference type="RefSeq" id="WP_189682473.1">
    <property type="nucleotide sequence ID" value="NZ_BNCJ01000023.1"/>
</dbReference>
<protein>
    <submittedName>
        <fullName evidence="1">Uncharacterized protein</fullName>
    </submittedName>
</protein>
<sequence length="160" mass="17109">MRFDFQRPEPATPRGGAPVGHLRELGAVEQAAVLCLRGWCDSNTREDIEAGFRLALGPAAEEALADFDALMATATRCARRPLMRHDITCRCIGGDECAFAHLMAAAAQQDTEEATLFACALVRGPAAFEVVRLAGAFGPALLRMARTAPIDQPSPSAFTH</sequence>
<accession>A0A8J3MBZ5</accession>
<dbReference type="AlphaFoldDB" id="A0A8J3MBZ5"/>
<name>A0A8J3MBZ5_9RHOB</name>
<gene>
    <name evidence="1" type="ORF">GCM10017056_45900</name>
</gene>